<evidence type="ECO:0008006" key="4">
    <source>
        <dbReference type="Google" id="ProtNLM"/>
    </source>
</evidence>
<feature type="chain" id="PRO_5045403430" description="Lipoprotein" evidence="1">
    <location>
        <begin position="19"/>
        <end position="240"/>
    </location>
</feature>
<proteinExistence type="predicted"/>
<feature type="signal peptide" evidence="1">
    <location>
        <begin position="1"/>
        <end position="18"/>
    </location>
</feature>
<organism evidence="2 3">
    <name type="scientific">Croceibacterium selenioxidans</name>
    <dbReference type="NCBI Taxonomy" id="2838833"/>
    <lineage>
        <taxon>Bacteria</taxon>
        <taxon>Pseudomonadati</taxon>
        <taxon>Pseudomonadota</taxon>
        <taxon>Alphaproteobacteria</taxon>
        <taxon>Sphingomonadales</taxon>
        <taxon>Erythrobacteraceae</taxon>
        <taxon>Croceibacterium</taxon>
    </lineage>
</organism>
<keyword evidence="3" id="KW-1185">Reference proteome</keyword>
<gene>
    <name evidence="2" type="ORF">KK137_02640</name>
</gene>
<comment type="caution">
    <text evidence="2">The sequence shown here is derived from an EMBL/GenBank/DDBJ whole genome shotgun (WGS) entry which is preliminary data.</text>
</comment>
<dbReference type="PROSITE" id="PS51257">
    <property type="entry name" value="PROKAR_LIPOPROTEIN"/>
    <property type="match status" value="1"/>
</dbReference>
<protein>
    <recommendedName>
        <fullName evidence="4">Lipoprotein</fullName>
    </recommendedName>
</protein>
<evidence type="ECO:0000313" key="3">
    <source>
        <dbReference type="Proteomes" id="UP000811255"/>
    </source>
</evidence>
<keyword evidence="1" id="KW-0732">Signal</keyword>
<dbReference type="EMBL" id="JAHFVK010000001">
    <property type="protein sequence ID" value="MBT2133221.1"/>
    <property type="molecule type" value="Genomic_DNA"/>
</dbReference>
<evidence type="ECO:0000256" key="1">
    <source>
        <dbReference type="SAM" id="SignalP"/>
    </source>
</evidence>
<reference evidence="2 3" key="1">
    <citation type="submission" date="2021-05" db="EMBL/GenBank/DDBJ databases">
        <title>Croceibacterium sp. LX-88 genome sequence.</title>
        <authorList>
            <person name="Luo X."/>
        </authorList>
    </citation>
    <scope>NUCLEOTIDE SEQUENCE [LARGE SCALE GENOMIC DNA]</scope>
    <source>
        <strain evidence="2 3">LX-88</strain>
    </source>
</reference>
<name>A0ABS5W0F4_9SPHN</name>
<dbReference type="RefSeq" id="WP_214534491.1">
    <property type="nucleotide sequence ID" value="NZ_JAHFVK010000001.1"/>
</dbReference>
<accession>A0ABS5W0F4</accession>
<evidence type="ECO:0000313" key="2">
    <source>
        <dbReference type="EMBL" id="MBT2133221.1"/>
    </source>
</evidence>
<sequence length="240" mass="24729">MCLSFRILLATCAPVLLSACGGSDELARADTEQDPAVTTALNQPLSYDPDLSAMNRANSAASLPWQDGSLPTVDSGPDAIEAARAEALGLVGGVGLMRKAPEPEDISDSLAPESSLTAGARAEVAPGIDPACAGQVSYTMQWAAKMPAAFPIYPRGAVQEAAGTDAEGCALRVVNFVTPVPLDEVMDFYFTRARNAGLPARHGLQGGDNVLAGSNGTRSIVVYARELPSGLVEVDLVTAG</sequence>
<dbReference type="Proteomes" id="UP000811255">
    <property type="component" value="Unassembled WGS sequence"/>
</dbReference>